<dbReference type="RefSeq" id="XP_045959098.1">
    <property type="nucleotide sequence ID" value="XM_046100110.1"/>
</dbReference>
<reference evidence="1" key="1">
    <citation type="journal article" date="2021" name="Nat. Commun.">
        <title>Genetic determinants of endophytism in the Arabidopsis root mycobiome.</title>
        <authorList>
            <person name="Mesny F."/>
            <person name="Miyauchi S."/>
            <person name="Thiergart T."/>
            <person name="Pickel B."/>
            <person name="Atanasova L."/>
            <person name="Karlsson M."/>
            <person name="Huettel B."/>
            <person name="Barry K.W."/>
            <person name="Haridas S."/>
            <person name="Chen C."/>
            <person name="Bauer D."/>
            <person name="Andreopoulos W."/>
            <person name="Pangilinan J."/>
            <person name="LaButti K."/>
            <person name="Riley R."/>
            <person name="Lipzen A."/>
            <person name="Clum A."/>
            <person name="Drula E."/>
            <person name="Henrissat B."/>
            <person name="Kohler A."/>
            <person name="Grigoriev I.V."/>
            <person name="Martin F.M."/>
            <person name="Hacquard S."/>
        </authorList>
    </citation>
    <scope>NUCLEOTIDE SEQUENCE</scope>
    <source>
        <strain evidence="1">MPI-SDFR-AT-0073</strain>
    </source>
</reference>
<dbReference type="AlphaFoldDB" id="A0A9P8ZY68"/>
<evidence type="ECO:0000313" key="2">
    <source>
        <dbReference type="Proteomes" id="UP000758603"/>
    </source>
</evidence>
<proteinExistence type="predicted"/>
<keyword evidence="2" id="KW-1185">Reference proteome</keyword>
<name>A0A9P8ZY68_9PEZI</name>
<dbReference type="GeneID" id="70129002"/>
<evidence type="ECO:0000313" key="1">
    <source>
        <dbReference type="EMBL" id="KAH6654828.1"/>
    </source>
</evidence>
<dbReference type="Proteomes" id="UP000758603">
    <property type="component" value="Unassembled WGS sequence"/>
</dbReference>
<sequence length="106" mass="12213">MVVAESTLNSYKKSLYDLERPRTDADFITYCLETTQSRAENAFGVIHETMAVFDCYAHSNVKEHHQAAYVVVREVIESYENAYLAEFHIDLRGFMQKAWKGPLQSS</sequence>
<organism evidence="1 2">
    <name type="scientific">Truncatella angustata</name>
    <dbReference type="NCBI Taxonomy" id="152316"/>
    <lineage>
        <taxon>Eukaryota</taxon>
        <taxon>Fungi</taxon>
        <taxon>Dikarya</taxon>
        <taxon>Ascomycota</taxon>
        <taxon>Pezizomycotina</taxon>
        <taxon>Sordariomycetes</taxon>
        <taxon>Xylariomycetidae</taxon>
        <taxon>Amphisphaeriales</taxon>
        <taxon>Sporocadaceae</taxon>
        <taxon>Truncatella</taxon>
    </lineage>
</organism>
<dbReference type="EMBL" id="JAGPXC010000004">
    <property type="protein sequence ID" value="KAH6654828.1"/>
    <property type="molecule type" value="Genomic_DNA"/>
</dbReference>
<accession>A0A9P8ZY68</accession>
<comment type="caution">
    <text evidence="1">The sequence shown here is derived from an EMBL/GenBank/DDBJ whole genome shotgun (WGS) entry which is preliminary data.</text>
</comment>
<protein>
    <submittedName>
        <fullName evidence="1">Uncharacterized protein</fullName>
    </submittedName>
</protein>
<gene>
    <name evidence="1" type="ORF">BKA67DRAFT_536122</name>
</gene>